<evidence type="ECO:0000313" key="1">
    <source>
        <dbReference type="EMBL" id="MFC2997132.1"/>
    </source>
</evidence>
<reference evidence="2 3" key="2">
    <citation type="submission" date="2018-08" db="EMBL/GenBank/DDBJ databases">
        <title>The draft genome of Acinetobacter sichuanensis strain WCHAc060041.</title>
        <authorList>
            <person name="Qin J."/>
            <person name="Feng Y."/>
            <person name="Zong Z."/>
        </authorList>
    </citation>
    <scope>NUCLEOTIDE SEQUENCE [LARGE SCALE GENOMIC DNA]</scope>
    <source>
        <strain evidence="2 3">WCHAc060041</strain>
    </source>
</reference>
<accession>A0A371YS47</accession>
<organism evidence="2 3">
    <name type="scientific">Acinetobacter sichuanensis</name>
    <dbReference type="NCBI Taxonomy" id="2136183"/>
    <lineage>
        <taxon>Bacteria</taxon>
        <taxon>Pseudomonadati</taxon>
        <taxon>Pseudomonadota</taxon>
        <taxon>Gammaproteobacteria</taxon>
        <taxon>Moraxellales</taxon>
        <taxon>Moraxellaceae</taxon>
        <taxon>Acinetobacter</taxon>
    </lineage>
</organism>
<protein>
    <submittedName>
        <fullName evidence="1">DUF6670 family protein</fullName>
    </submittedName>
</protein>
<gene>
    <name evidence="1" type="ORF">ACFODO_18125</name>
    <name evidence="2" type="ORF">C9E89_007580</name>
</gene>
<dbReference type="EMBL" id="PYIX02000008">
    <property type="protein sequence ID" value="RFC84291.1"/>
    <property type="molecule type" value="Genomic_DNA"/>
</dbReference>
<dbReference type="EMBL" id="JBHRSF010000102">
    <property type="protein sequence ID" value="MFC2997132.1"/>
    <property type="molecule type" value="Genomic_DNA"/>
</dbReference>
<comment type="caution">
    <text evidence="2">The sequence shown here is derived from an EMBL/GenBank/DDBJ whole genome shotgun (WGS) entry which is preliminary data.</text>
</comment>
<evidence type="ECO:0000313" key="2">
    <source>
        <dbReference type="EMBL" id="RFC84291.1"/>
    </source>
</evidence>
<dbReference type="Pfam" id="PF20375">
    <property type="entry name" value="DUF6670"/>
    <property type="match status" value="1"/>
</dbReference>
<evidence type="ECO:0000313" key="4">
    <source>
        <dbReference type="Proteomes" id="UP001595455"/>
    </source>
</evidence>
<name>A0A371YS47_9GAMM</name>
<sequence length="361" mass="42769">MRLFQDFLDQSKQLNQAQQKIQLCYHPPKDKYKIIHQKLVLVNLPAPLHYFNFFSLIGQPNNAALCNTALIQDTALDTATVLASTSPHMVGQLNTYSIKKQCQFKLTENKETLFNFNQKEQLTGQLPKFHLYRQDDELSFDLHIETTPLISHFIHLKFGFAEHWSLLAQCKGLIQYKNQKFEIEQMGAFEYARLVNFPYLPYALYVYQLIQLDDERQLILLHSRDQLNNILYSRLYLRDLKQQQVKMWDRNLYFNIHRVFPKVKTVNQQEMYLPREFEWKYADQEIQINIQAQSRGDYKFGLGAGYVGSFSFQITLNDEQIDGENGYCEYIDCRPLKWQEIDKDHQILEKSQNSVPIMLKK</sequence>
<reference evidence="1" key="4">
    <citation type="submission" date="2024-09" db="EMBL/GenBank/DDBJ databases">
        <authorList>
            <person name="Sun Q."/>
            <person name="Mori K."/>
        </authorList>
    </citation>
    <scope>NUCLEOTIDE SEQUENCE</scope>
    <source>
        <strain evidence="1">KCTC 62575</strain>
    </source>
</reference>
<dbReference type="AlphaFoldDB" id="A0A371YS47"/>
<evidence type="ECO:0000313" key="3">
    <source>
        <dbReference type="Proteomes" id="UP000240957"/>
    </source>
</evidence>
<dbReference type="Proteomes" id="UP000240957">
    <property type="component" value="Unassembled WGS sequence"/>
</dbReference>
<dbReference type="InterPro" id="IPR046611">
    <property type="entry name" value="DUF6670"/>
</dbReference>
<dbReference type="Proteomes" id="UP001595455">
    <property type="component" value="Unassembled WGS sequence"/>
</dbReference>
<proteinExistence type="predicted"/>
<reference evidence="4" key="3">
    <citation type="journal article" date="2019" name="Int. J. Syst. Evol. Microbiol.">
        <title>The Global Catalogue of Microorganisms (GCM) 10K type strain sequencing project: providing services to taxonomists for standard genome sequencing and annotation.</title>
        <authorList>
            <consortium name="The Broad Institute Genomics Platform"/>
            <consortium name="The Broad Institute Genome Sequencing Center for Infectious Disease"/>
            <person name="Wu L."/>
            <person name="Ma J."/>
        </authorList>
    </citation>
    <scope>NUCLEOTIDE SEQUENCE [LARGE SCALE GENOMIC DNA]</scope>
    <source>
        <strain evidence="4">KCTC 62575</strain>
    </source>
</reference>
<keyword evidence="4" id="KW-1185">Reference proteome</keyword>
<reference evidence="1" key="1">
    <citation type="journal article" date="2014" name="Int. J. Syst. Evol. Microbiol.">
        <title>Complete genome of a new Firmicutes species belonging to the dominant human colonic microbiota ('Ruminococcus bicirculans') reveals two chromosomes and a selective capacity to utilize plant glucans.</title>
        <authorList>
            <consortium name="NISC Comparative Sequencing Program"/>
            <person name="Wegmann U."/>
            <person name="Louis P."/>
            <person name="Goesmann A."/>
            <person name="Henrissat B."/>
            <person name="Duncan S.H."/>
            <person name="Flint H.J."/>
        </authorList>
    </citation>
    <scope>NUCLEOTIDE SEQUENCE</scope>
    <source>
        <strain evidence="1">KCTC 62575</strain>
    </source>
</reference>
<dbReference type="OrthoDB" id="6672593at2"/>
<dbReference type="RefSeq" id="WP_107007634.1">
    <property type="nucleotide sequence ID" value="NZ_JBHRSF010000102.1"/>
</dbReference>